<evidence type="ECO:0000256" key="11">
    <source>
        <dbReference type="ARBA" id="ARBA00022829"/>
    </source>
</evidence>
<evidence type="ECO:0000313" key="18">
    <source>
        <dbReference type="EMBL" id="ORY61934.1"/>
    </source>
</evidence>
<dbReference type="OrthoDB" id="3230169at2759"/>
<evidence type="ECO:0000256" key="8">
    <source>
        <dbReference type="ARBA" id="ARBA00022618"/>
    </source>
</evidence>
<dbReference type="GO" id="GO:1990023">
    <property type="term" value="C:mitotic spindle midzone"/>
    <property type="evidence" value="ECO:0007669"/>
    <property type="project" value="TreeGrafter"/>
</dbReference>
<gene>
    <name evidence="18" type="ORF">BCR35DRAFT_309023</name>
</gene>
<organism evidence="18 19">
    <name type="scientific">Leucosporidium creatinivorum</name>
    <dbReference type="NCBI Taxonomy" id="106004"/>
    <lineage>
        <taxon>Eukaryota</taxon>
        <taxon>Fungi</taxon>
        <taxon>Dikarya</taxon>
        <taxon>Basidiomycota</taxon>
        <taxon>Pucciniomycotina</taxon>
        <taxon>Microbotryomycetes</taxon>
        <taxon>Leucosporidiales</taxon>
        <taxon>Leucosporidium</taxon>
    </lineage>
</organism>
<dbReference type="GO" id="GO:0044732">
    <property type="term" value="C:mitotic spindle pole body"/>
    <property type="evidence" value="ECO:0007669"/>
    <property type="project" value="TreeGrafter"/>
</dbReference>
<evidence type="ECO:0000256" key="4">
    <source>
        <dbReference type="ARBA" id="ARBA00005501"/>
    </source>
</evidence>
<keyword evidence="19" id="KW-1185">Reference proteome</keyword>
<keyword evidence="7" id="KW-0963">Cytoplasm</keyword>
<dbReference type="GO" id="GO:0042729">
    <property type="term" value="C:DASH complex"/>
    <property type="evidence" value="ECO:0007669"/>
    <property type="project" value="InterPro"/>
</dbReference>
<dbReference type="GO" id="GO:0051301">
    <property type="term" value="P:cell division"/>
    <property type="evidence" value="ECO:0007669"/>
    <property type="project" value="UniProtKB-KW"/>
</dbReference>
<sequence>MSYSRPSTYSQGYTPAQQRLVDKQREYQAFLKIHQQGQDLLQFFHQFGDKYDVLDGGSEAVGDAVEHWKTVFRATHLALNSLATKKIPTSAEDLTPVLPPGTLPDRLVRIPVEQEEGTEGGAEQGEQ</sequence>
<evidence type="ECO:0000256" key="3">
    <source>
        <dbReference type="ARBA" id="ARBA00004629"/>
    </source>
</evidence>
<keyword evidence="12" id="KW-0995">Kinetochore</keyword>
<evidence type="ECO:0000256" key="1">
    <source>
        <dbReference type="ARBA" id="ARBA00004123"/>
    </source>
</evidence>
<proteinExistence type="inferred from homology"/>
<evidence type="ECO:0000256" key="5">
    <source>
        <dbReference type="ARBA" id="ARBA00020260"/>
    </source>
</evidence>
<dbReference type="GO" id="GO:0008608">
    <property type="term" value="P:attachment of spindle microtubules to kinetochore"/>
    <property type="evidence" value="ECO:0007669"/>
    <property type="project" value="TreeGrafter"/>
</dbReference>
<keyword evidence="15" id="KW-0131">Cell cycle</keyword>
<accession>A0A1Y2DS22</accession>
<keyword evidence="8" id="KW-0132">Cell division</keyword>
<comment type="subcellular location">
    <subcellularLocation>
        <location evidence="3">Chromosome</location>
        <location evidence="3">Centromere</location>
        <location evidence="3">Kinetochore</location>
    </subcellularLocation>
    <subcellularLocation>
        <location evidence="2">Cytoplasm</location>
        <location evidence="2">Cytoskeleton</location>
        <location evidence="2">Spindle</location>
    </subcellularLocation>
    <subcellularLocation>
        <location evidence="1">Nucleus</location>
    </subcellularLocation>
</comment>
<evidence type="ECO:0000256" key="6">
    <source>
        <dbReference type="ARBA" id="ARBA00022454"/>
    </source>
</evidence>
<keyword evidence="14" id="KW-0539">Nucleus</keyword>
<dbReference type="Proteomes" id="UP000193467">
    <property type="component" value="Unassembled WGS sequence"/>
</dbReference>
<dbReference type="PANTHER" id="PTHR28036">
    <property type="entry name" value="DASH COMPLEX SUBUNIT DAD2"/>
    <property type="match status" value="1"/>
</dbReference>
<evidence type="ECO:0000313" key="19">
    <source>
        <dbReference type="Proteomes" id="UP000193467"/>
    </source>
</evidence>
<dbReference type="InParanoid" id="A0A1Y2DS22"/>
<evidence type="ECO:0000256" key="2">
    <source>
        <dbReference type="ARBA" id="ARBA00004186"/>
    </source>
</evidence>
<dbReference type="InterPro" id="IPR013963">
    <property type="entry name" value="DASH_Dad2"/>
</dbReference>
<comment type="caution">
    <text evidence="18">The sequence shown here is derived from an EMBL/GenBank/DDBJ whole genome shotgun (WGS) entry which is preliminary data.</text>
</comment>
<evidence type="ECO:0000256" key="14">
    <source>
        <dbReference type="ARBA" id="ARBA00023242"/>
    </source>
</evidence>
<evidence type="ECO:0000256" key="15">
    <source>
        <dbReference type="ARBA" id="ARBA00023306"/>
    </source>
</evidence>
<dbReference type="GO" id="GO:0000278">
    <property type="term" value="P:mitotic cell cycle"/>
    <property type="evidence" value="ECO:0007669"/>
    <property type="project" value="InterPro"/>
</dbReference>
<keyword evidence="16" id="KW-0137">Centromere</keyword>
<keyword evidence="6" id="KW-0158">Chromosome</keyword>
<reference evidence="18 19" key="1">
    <citation type="submission" date="2016-07" db="EMBL/GenBank/DDBJ databases">
        <title>Pervasive Adenine N6-methylation of Active Genes in Fungi.</title>
        <authorList>
            <consortium name="DOE Joint Genome Institute"/>
            <person name="Mondo S.J."/>
            <person name="Dannebaum R.O."/>
            <person name="Kuo R.C."/>
            <person name="Labutti K."/>
            <person name="Haridas S."/>
            <person name="Kuo A."/>
            <person name="Salamov A."/>
            <person name="Ahrendt S.R."/>
            <person name="Lipzen A."/>
            <person name="Sullivan W."/>
            <person name="Andreopoulos W.B."/>
            <person name="Clum A."/>
            <person name="Lindquist E."/>
            <person name="Daum C."/>
            <person name="Ramamoorthy G.K."/>
            <person name="Gryganskyi A."/>
            <person name="Culley D."/>
            <person name="Magnuson J.K."/>
            <person name="James T.Y."/>
            <person name="O'Malley M.A."/>
            <person name="Stajich J.E."/>
            <person name="Spatafora J.W."/>
            <person name="Visel A."/>
            <person name="Grigoriev I.V."/>
        </authorList>
    </citation>
    <scope>NUCLEOTIDE SEQUENCE [LARGE SCALE GENOMIC DNA]</scope>
    <source>
        <strain evidence="18 19">62-1032</strain>
    </source>
</reference>
<evidence type="ECO:0000256" key="12">
    <source>
        <dbReference type="ARBA" id="ARBA00022838"/>
    </source>
</evidence>
<evidence type="ECO:0000256" key="16">
    <source>
        <dbReference type="ARBA" id="ARBA00023328"/>
    </source>
</evidence>
<evidence type="ECO:0000256" key="17">
    <source>
        <dbReference type="ARBA" id="ARBA00030568"/>
    </source>
</evidence>
<keyword evidence="13" id="KW-0206">Cytoskeleton</keyword>
<keyword evidence="10" id="KW-0498">Mitosis</keyword>
<protein>
    <recommendedName>
        <fullName evidence="5">DASH complex subunit DAD2</fullName>
    </recommendedName>
    <alternativeName>
        <fullName evidence="17">Outer kinetochore protein DAD2</fullName>
    </alternativeName>
</protein>
<evidence type="ECO:0000256" key="10">
    <source>
        <dbReference type="ARBA" id="ARBA00022776"/>
    </source>
</evidence>
<evidence type="ECO:0000256" key="7">
    <source>
        <dbReference type="ARBA" id="ARBA00022490"/>
    </source>
</evidence>
<dbReference type="FunCoup" id="A0A1Y2DS22">
    <property type="interactions" value="1"/>
</dbReference>
<dbReference type="GO" id="GO:0005874">
    <property type="term" value="C:microtubule"/>
    <property type="evidence" value="ECO:0007669"/>
    <property type="project" value="UniProtKB-KW"/>
</dbReference>
<comment type="similarity">
    <text evidence="4">Belongs to the DASH complex DAD2 family.</text>
</comment>
<dbReference type="Pfam" id="PF08654">
    <property type="entry name" value="DASH_Dad2"/>
    <property type="match status" value="1"/>
</dbReference>
<keyword evidence="9" id="KW-0493">Microtubule</keyword>
<name>A0A1Y2DS22_9BASI</name>
<evidence type="ECO:0000256" key="9">
    <source>
        <dbReference type="ARBA" id="ARBA00022701"/>
    </source>
</evidence>
<evidence type="ECO:0000256" key="13">
    <source>
        <dbReference type="ARBA" id="ARBA00023212"/>
    </source>
</evidence>
<dbReference type="PANTHER" id="PTHR28036:SF1">
    <property type="entry name" value="DASH COMPLEX SUBUNIT DAD2"/>
    <property type="match status" value="1"/>
</dbReference>
<keyword evidence="11" id="KW-0159">Chromosome partition</keyword>
<dbReference type="AlphaFoldDB" id="A0A1Y2DS22"/>
<dbReference type="EMBL" id="MCGR01000071">
    <property type="protein sequence ID" value="ORY61934.1"/>
    <property type="molecule type" value="Genomic_DNA"/>
</dbReference>